<protein>
    <submittedName>
        <fullName evidence="1">Uncharacterized protein</fullName>
    </submittedName>
</protein>
<evidence type="ECO:0000313" key="1">
    <source>
        <dbReference type="EMBL" id="NEU69982.1"/>
    </source>
</evidence>
<reference evidence="1 2" key="1">
    <citation type="submission" date="2020-02" db="EMBL/GenBank/DDBJ databases">
        <title>Draft genome sequence of two Spirosoma agri KCTC 52727 and Spirosoma terrae KCTC 52035.</title>
        <authorList>
            <person name="Rojas J."/>
            <person name="Ambika Manirajan B."/>
            <person name="Ratering S."/>
            <person name="Suarez C."/>
            <person name="Schnell S."/>
        </authorList>
    </citation>
    <scope>NUCLEOTIDE SEQUENCE [LARGE SCALE GENOMIC DNA]</scope>
    <source>
        <strain evidence="1 2">KCTC 52727</strain>
    </source>
</reference>
<dbReference type="Proteomes" id="UP000477386">
    <property type="component" value="Unassembled WGS sequence"/>
</dbReference>
<keyword evidence="2" id="KW-1185">Reference proteome</keyword>
<organism evidence="1 2">
    <name type="scientific">Spirosoma agri</name>
    <dbReference type="NCBI Taxonomy" id="1987381"/>
    <lineage>
        <taxon>Bacteria</taxon>
        <taxon>Pseudomonadati</taxon>
        <taxon>Bacteroidota</taxon>
        <taxon>Cytophagia</taxon>
        <taxon>Cytophagales</taxon>
        <taxon>Cytophagaceae</taxon>
        <taxon>Spirosoma</taxon>
    </lineage>
</organism>
<accession>A0A6M0IPW3</accession>
<comment type="caution">
    <text evidence="1">The sequence shown here is derived from an EMBL/GenBank/DDBJ whole genome shotgun (WGS) entry which is preliminary data.</text>
</comment>
<dbReference type="AlphaFoldDB" id="A0A6M0IPW3"/>
<feature type="non-terminal residue" evidence="1">
    <location>
        <position position="1"/>
    </location>
</feature>
<name>A0A6M0IPW3_9BACT</name>
<dbReference type="EMBL" id="JAAGNZ010000003">
    <property type="protein sequence ID" value="NEU69982.1"/>
    <property type="molecule type" value="Genomic_DNA"/>
</dbReference>
<proteinExistence type="predicted"/>
<evidence type="ECO:0000313" key="2">
    <source>
        <dbReference type="Proteomes" id="UP000477386"/>
    </source>
</evidence>
<gene>
    <name evidence="1" type="ORF">GK091_24085</name>
</gene>
<sequence length="49" mass="5246">QGKSVYGQRIEPAGAVERVSLPLGASTGVLLLQVSTPTQRQQVKLLRTN</sequence>